<feature type="domain" description="PurE" evidence="2">
    <location>
        <begin position="113"/>
        <end position="245"/>
    </location>
</feature>
<evidence type="ECO:0000256" key="1">
    <source>
        <dbReference type="SAM" id="Phobius"/>
    </source>
</evidence>
<dbReference type="GO" id="GO:0006189">
    <property type="term" value="P:'de novo' IMP biosynthetic process"/>
    <property type="evidence" value="ECO:0007669"/>
    <property type="project" value="InterPro"/>
</dbReference>
<dbReference type="HOGENOM" id="CLU_065705_0_0_9"/>
<protein>
    <recommendedName>
        <fullName evidence="2">PurE domain-containing protein</fullName>
    </recommendedName>
</protein>
<comment type="caution">
    <text evidence="3">The sequence shown here is derived from an EMBL/GenBank/DDBJ whole genome shotgun (WGS) entry which is preliminary data.</text>
</comment>
<dbReference type="PANTHER" id="PTHR43064:SF1">
    <property type="entry name" value="SLL1489 PROTEIN"/>
    <property type="match status" value="1"/>
</dbReference>
<gene>
    <name evidence="3" type="ORF">HMPREF0446_00894</name>
</gene>
<proteinExistence type="predicted"/>
<dbReference type="Proteomes" id="UP000002939">
    <property type="component" value="Unassembled WGS sequence"/>
</dbReference>
<keyword evidence="1" id="KW-0472">Membrane</keyword>
<evidence type="ECO:0000313" key="3">
    <source>
        <dbReference type="EMBL" id="EEW92906.1"/>
    </source>
</evidence>
<dbReference type="EMBL" id="ACRF02000016">
    <property type="protein sequence ID" value="EEW92906.1"/>
    <property type="molecule type" value="Genomic_DNA"/>
</dbReference>
<dbReference type="AlphaFoldDB" id="D0BLP1"/>
<reference evidence="3" key="1">
    <citation type="submission" date="2009-09" db="EMBL/GenBank/DDBJ databases">
        <authorList>
            <consortium name="The Broad Institute Genome Sequencing Platform"/>
            <person name="Ward D."/>
            <person name="Feldgarden M."/>
            <person name="Earl A."/>
            <person name="Young S.K."/>
            <person name="Zeng Q."/>
            <person name="Koehrsen M."/>
            <person name="Alvarado L."/>
            <person name="Berlin A."/>
            <person name="Bochicchio J."/>
            <person name="Borenstein D."/>
            <person name="Chapman S.B."/>
            <person name="Chen Z."/>
            <person name="Engels R."/>
            <person name="Freedman E."/>
            <person name="Gellesch M."/>
            <person name="Goldberg J."/>
            <person name="Griggs A."/>
            <person name="Gujja S."/>
            <person name="Heilman E."/>
            <person name="Heiman D."/>
            <person name="Hepburn T."/>
            <person name="Howarth C."/>
            <person name="Jen D."/>
            <person name="Larson L."/>
            <person name="Lewis B."/>
            <person name="Mehta T."/>
            <person name="Park D."/>
            <person name="Pearson M."/>
            <person name="Roberts A."/>
            <person name="Saif S."/>
            <person name="Shea T."/>
            <person name="Shenoy N."/>
            <person name="Sisk P."/>
            <person name="Stolte C."/>
            <person name="Sykes S."/>
            <person name="Thomson T."/>
            <person name="Walk T."/>
            <person name="White J."/>
            <person name="Yandava C."/>
            <person name="Sibley C.D."/>
            <person name="Field T.R."/>
            <person name="Grinwis M."/>
            <person name="Eshaghurshan C.S."/>
            <person name="Surette M.G."/>
            <person name="Haas B."/>
            <person name="Nusbaum C."/>
            <person name="Birren B."/>
        </authorList>
    </citation>
    <scope>NUCLEOTIDE SEQUENCE [LARGE SCALE GENOMIC DNA]</scope>
    <source>
        <strain evidence="3">ATCC 700633</strain>
    </source>
</reference>
<sequence length="247" mass="26439">MNKKDILIRFQEGQLSLEEAASLLEGIDDMGFASLDLSRNKRNGFPEIIYGEGKTKEQIEKIIGSLEKENLPVLATRVNNEKGQYLLEKIPHGFYYETARAFVVNPTPIQSEHYIAVVTAGTSDMPVAEEAAITAETFGNPVKRIYDVGVAGIHRLFNRLEDIRGASVIIVIAGMEGALVSVVAGLVDVPVIAVPTSVGYGSNLQGLTTLMSMLTSCASGVTVVNIDNGFGAAYSASMINQIRGASS</sequence>
<dbReference type="SMART" id="SM01001">
    <property type="entry name" value="AIRC"/>
    <property type="match status" value="1"/>
</dbReference>
<dbReference type="Pfam" id="PF00731">
    <property type="entry name" value="AIRC"/>
    <property type="match status" value="1"/>
</dbReference>
<dbReference type="STRING" id="626369.HMPREF0446_00894"/>
<dbReference type="NCBIfam" id="NF033503">
    <property type="entry name" value="LarB"/>
    <property type="match status" value="1"/>
</dbReference>
<dbReference type="eggNOG" id="COG1691">
    <property type="taxonomic scope" value="Bacteria"/>
</dbReference>
<dbReference type="GO" id="GO:0016787">
    <property type="term" value="F:hydrolase activity"/>
    <property type="evidence" value="ECO:0007669"/>
    <property type="project" value="InterPro"/>
</dbReference>
<dbReference type="SUPFAM" id="SSF52255">
    <property type="entry name" value="N5-CAIR mutase (phosphoribosylaminoimidazole carboxylase, PurE)"/>
    <property type="match status" value="1"/>
</dbReference>
<dbReference type="PANTHER" id="PTHR43064">
    <property type="entry name" value="PHOSPHORIBOSYLAMINOIMIDAZOLE CARBOXYLASE-RELATED"/>
    <property type="match status" value="1"/>
</dbReference>
<dbReference type="InterPro" id="IPR000031">
    <property type="entry name" value="PurE_dom"/>
</dbReference>
<evidence type="ECO:0000259" key="2">
    <source>
        <dbReference type="SMART" id="SM01001"/>
    </source>
</evidence>
<accession>D0BLP1</accession>
<evidence type="ECO:0000313" key="4">
    <source>
        <dbReference type="Proteomes" id="UP000002939"/>
    </source>
</evidence>
<keyword evidence="4" id="KW-1185">Reference proteome</keyword>
<dbReference type="OrthoDB" id="9782511at2"/>
<keyword evidence="1" id="KW-0812">Transmembrane</keyword>
<organism evidence="3 4">
    <name type="scientific">Granulicatella elegans ATCC 700633</name>
    <dbReference type="NCBI Taxonomy" id="626369"/>
    <lineage>
        <taxon>Bacteria</taxon>
        <taxon>Bacillati</taxon>
        <taxon>Bacillota</taxon>
        <taxon>Bacilli</taxon>
        <taxon>Lactobacillales</taxon>
        <taxon>Carnobacteriaceae</taxon>
        <taxon>Granulicatella</taxon>
    </lineage>
</organism>
<dbReference type="Gene3D" id="3.40.50.1970">
    <property type="match status" value="1"/>
</dbReference>
<dbReference type="RefSeq" id="WP_006703167.1">
    <property type="nucleotide sequence ID" value="NZ_KI391971.1"/>
</dbReference>
<reference evidence="3" key="2">
    <citation type="submission" date="2011-10" db="EMBL/GenBank/DDBJ databases">
        <title>The Genome Sequence of Granulicatella elegans ATCC 700633.</title>
        <authorList>
            <consortium name="The Broad Institute Genome Sequencing Platform"/>
            <consortium name="The Broad Institute Genome Sequencing Center for Infectious Disease"/>
            <person name="Earl A."/>
            <person name="Ward D."/>
            <person name="Feldgarden M."/>
            <person name="Gevers D."/>
            <person name="Sibley C.D."/>
            <person name="Field T.R."/>
            <person name="Grinwis M."/>
            <person name="Eshaghurshan C.S."/>
            <person name="Surette M.G."/>
            <person name="Young S.K."/>
            <person name="Zeng Q."/>
            <person name="Gargeya S."/>
            <person name="Fitzgerald M."/>
            <person name="Haas B."/>
            <person name="Abouelleil A."/>
            <person name="Alvarado L."/>
            <person name="Arachchi H.M."/>
            <person name="Berlin A."/>
            <person name="Brown A."/>
            <person name="Chapman S.B."/>
            <person name="Chen Z."/>
            <person name="Dunbar C."/>
            <person name="Freedman E."/>
            <person name="Gearin G."/>
            <person name="Goldberg J."/>
            <person name="Griggs A."/>
            <person name="Gujja S."/>
            <person name="Heiman D."/>
            <person name="Howarth C."/>
            <person name="Larson L."/>
            <person name="Lui A."/>
            <person name="MacDonald P.J.P."/>
            <person name="Montmayeur A."/>
            <person name="Murphy C."/>
            <person name="Neiman D."/>
            <person name="Pearson M."/>
            <person name="Priest M."/>
            <person name="Roberts A."/>
            <person name="Saif S."/>
            <person name="Shea T."/>
            <person name="Shenoy N."/>
            <person name="Sisk P."/>
            <person name="Stolte C."/>
            <person name="Sykes S."/>
            <person name="Wortman J."/>
            <person name="Nusbaum C."/>
            <person name="Birren B."/>
        </authorList>
    </citation>
    <scope>NUCLEOTIDE SEQUENCE [LARGE SCALE GENOMIC DNA]</scope>
    <source>
        <strain evidence="3">ATCC 700633</strain>
    </source>
</reference>
<name>D0BLP1_9LACT</name>
<dbReference type="InterPro" id="IPR039476">
    <property type="entry name" value="P2CMN_synthase_LarB"/>
</dbReference>
<feature type="transmembrane region" description="Helical" evidence="1">
    <location>
        <begin position="165"/>
        <end position="187"/>
    </location>
</feature>
<keyword evidence="1" id="KW-1133">Transmembrane helix</keyword>